<feature type="compositionally biased region" description="Polar residues" evidence="1">
    <location>
        <begin position="744"/>
        <end position="767"/>
    </location>
</feature>
<dbReference type="PANTHER" id="PTHR37397">
    <property type="entry name" value="SI:CH211-183D21.1"/>
    <property type="match status" value="1"/>
</dbReference>
<feature type="domain" description="LTD" evidence="3">
    <location>
        <begin position="880"/>
        <end position="1012"/>
    </location>
</feature>
<dbReference type="InterPro" id="IPR008965">
    <property type="entry name" value="CBM2/CBM3_carb-bd_dom_sf"/>
</dbReference>
<evidence type="ECO:0000313" key="5">
    <source>
        <dbReference type="Proteomes" id="UP000233256"/>
    </source>
</evidence>
<accession>A0A2N1PQ35</accession>
<feature type="domain" description="LTD" evidence="3">
    <location>
        <begin position="592"/>
        <end position="738"/>
    </location>
</feature>
<dbReference type="SUPFAM" id="SSF49384">
    <property type="entry name" value="Carbohydrate-binding domain"/>
    <property type="match status" value="1"/>
</dbReference>
<feature type="compositionally biased region" description="Polar residues" evidence="1">
    <location>
        <begin position="567"/>
        <end position="578"/>
    </location>
</feature>
<feature type="domain" description="LTD" evidence="3">
    <location>
        <begin position="1381"/>
        <end position="1586"/>
    </location>
</feature>
<reference evidence="4 5" key="1">
    <citation type="journal article" date="2017" name="ISME J.">
        <title>Potential for microbial H2 and metal transformations associated with novel bacteria and archaea in deep terrestrial subsurface sediments.</title>
        <authorList>
            <person name="Hernsdorf A.W."/>
            <person name="Amano Y."/>
            <person name="Miyakawa K."/>
            <person name="Ise K."/>
            <person name="Suzuki Y."/>
            <person name="Anantharaman K."/>
            <person name="Probst A."/>
            <person name="Burstein D."/>
            <person name="Thomas B.C."/>
            <person name="Banfield J.F."/>
        </authorList>
    </citation>
    <scope>NUCLEOTIDE SEQUENCE [LARGE SCALE GENOMIC DNA]</scope>
    <source>
        <strain evidence="4">HGW-Wallbacteria-1</strain>
    </source>
</reference>
<evidence type="ECO:0000256" key="1">
    <source>
        <dbReference type="SAM" id="MobiDB-lite"/>
    </source>
</evidence>
<dbReference type="Proteomes" id="UP000233256">
    <property type="component" value="Unassembled WGS sequence"/>
</dbReference>
<dbReference type="SUPFAM" id="SSF74853">
    <property type="entry name" value="Lamin A/C globular tail domain"/>
    <property type="match status" value="3"/>
</dbReference>
<proteinExistence type="predicted"/>
<feature type="domain" description="LTD" evidence="3">
    <location>
        <begin position="21"/>
        <end position="167"/>
    </location>
</feature>
<feature type="domain" description="LTD" evidence="3">
    <location>
        <begin position="219"/>
        <end position="362"/>
    </location>
</feature>
<dbReference type="Gene3D" id="2.60.40.1260">
    <property type="entry name" value="Lamin Tail domain"/>
    <property type="match status" value="2"/>
</dbReference>
<evidence type="ECO:0000313" key="4">
    <source>
        <dbReference type="EMBL" id="PKK90448.1"/>
    </source>
</evidence>
<dbReference type="Gene3D" id="2.60.40.4070">
    <property type="match status" value="1"/>
</dbReference>
<gene>
    <name evidence="4" type="ORF">CVV64_08770</name>
</gene>
<dbReference type="Pfam" id="PF00932">
    <property type="entry name" value="LTD"/>
    <property type="match status" value="4"/>
</dbReference>
<dbReference type="GO" id="GO:0030246">
    <property type="term" value="F:carbohydrate binding"/>
    <property type="evidence" value="ECO:0007669"/>
    <property type="project" value="InterPro"/>
</dbReference>
<evidence type="ECO:0000256" key="2">
    <source>
        <dbReference type="SAM" id="SignalP"/>
    </source>
</evidence>
<dbReference type="Pfam" id="PF26342">
    <property type="entry name" value="TP_1001_2nd"/>
    <property type="match status" value="2"/>
</dbReference>
<name>A0A2N1PQ35_9BACT</name>
<feature type="signal peptide" evidence="2">
    <location>
        <begin position="1"/>
        <end position="31"/>
    </location>
</feature>
<dbReference type="PANTHER" id="PTHR37397:SF1">
    <property type="entry name" value="LTD DOMAIN-CONTAINING PROTEIN"/>
    <property type="match status" value="1"/>
</dbReference>
<feature type="region of interest" description="Disordered" evidence="1">
    <location>
        <begin position="566"/>
        <end position="597"/>
    </location>
</feature>
<feature type="region of interest" description="Disordered" evidence="1">
    <location>
        <begin position="741"/>
        <end position="791"/>
    </location>
</feature>
<evidence type="ECO:0000259" key="3">
    <source>
        <dbReference type="PROSITE" id="PS51841"/>
    </source>
</evidence>
<feature type="domain" description="LTD" evidence="3">
    <location>
        <begin position="1078"/>
        <end position="1227"/>
    </location>
</feature>
<dbReference type="InterPro" id="IPR001322">
    <property type="entry name" value="Lamin_tail_dom"/>
</dbReference>
<protein>
    <recommendedName>
        <fullName evidence="3">LTD domain-containing protein</fullName>
    </recommendedName>
</protein>
<comment type="caution">
    <text evidence="4">The sequence shown here is derived from an EMBL/GenBank/DDBJ whole genome shotgun (WGS) entry which is preliminary data.</text>
</comment>
<feature type="region of interest" description="Disordered" evidence="1">
    <location>
        <begin position="1056"/>
        <end position="1090"/>
    </location>
</feature>
<feature type="domain" description="LTD" evidence="3">
    <location>
        <begin position="398"/>
        <end position="527"/>
    </location>
</feature>
<sequence>MRGLCMVRTSGLGLLVLAAILLCAFTLPATAADILITEIMENPSGGADNEYIEIHNPTTAAIDLATYWITDGDEIDQITTWDSGGGVALAGMRTGTTIIGAGEYALILDKGYDGTTYAALPAGTLVLTVSDTDLGSGLTADDPITIVKNYNSPPQVTTVVTTYGTPNLGDLTNWGNLDDDGLDTIPSAALAQGLSMERRSLTLGDAATNWGTCAGVPSPGAVNTINGTGPSSAVKITEAGILPTTDQWVELSNTGTSAVKLAGWVLTDRDGNNFSFPDFTLAASSYVVVRFDATHTSADNTATVLYAGKTGVFSSTYDQVALYWSSQLNSQTIADFVAYRISSTYADGGDDDDAVTAGIWTDGVFADLGSMADNTSFGLKGADSNQPSDWSKLTISTPGAANPAPMTGGSLVINEVVFNSATGQEDWVEVKNISAAAVNLKGVAFYESSTSTPVKTITADTTLGAGKYLLLTFNTAKPDESDSTGDTSVDGIINIYTNTDTGLTGTSSQVFMTDPTSSIVDAVVWGNSTLSNSAILTYLQAAGAWGDETPAGADVNDVFSSDGVGTGQSIARDSNSTDTGRKSDWRIMPSPGPGTGTPAPFTAVVKINEVMFNAGTGKEDWVELFCVNDGKNGAGADLSGCGFFDDSIFKSLGQGTLLKTGEYLILNFDSSTADETTAGADGILTVQTDRSGLTGTDEQVVFYDPFGNMIDAVCWADQSGAWTSGEQEDVAAIINAGHWEGANESDSIPSNSVKTNDSVARDQNSTDTDNRSDWTIRSEATPGTANGAPPTVDKFIVTAPAYAISGQPFEMLITAYDVNGAVLENYSGTPDLTASAGVTVSPTEAAGFVSGVATVSTTLTGTVGTVTEITVSDNGRTSSTGSIELVSALPTPGLVINEVAFKNGGGGFEGDWVELWCKDDGRNGQGINLRGYYFDDMESTRDKILGNCVLKTGEYLLLHYKAAASDVDETSLVTGDRAVDVFTLDTGLTDTDEQVVLSNPAGVIIDAVVWVEGEISSTEVASIQTLANNGQWTIAGAAPAPADCVDSSTANVASGSSIARDGIGTDNNAKGDWTPSTVPTPGDSNANGPREDVVLRISEVAYKKGGGGISADWIELFCVDDRNNGGGSNVTGYILEDDSKIKTLSAGTTIRTGEFILLQFDTDKTDETEATDGIIRIYTTDSGLTDTDENLIVYNHLNVMVDAVVWNDGSGSIVDSEVADMQKIITAGQWTGVAGEADGVNGSDMEEGQSIARDRHFTDTNAKSDWRIATVASPGKVNALPGEAVRVILLPADTKTLVDVEATLTLEGRDIQDSLAVASDFYVNLYTNSSTALFSADGGFTWSSTVRVRLKNGSVPVKVKDPSPATITVTATSEDTFVNSGFATVTFQKVPDIVINEIMYNTDEAQGDSSEGEWVELYNRGTSTVDLSGWKVTISGTETTIPAGTTMAPDSYLVLASQLTDTNGNGVAFAYLYGDRNGTWDPALDGFAAIDAKDFALSDTSDTVSITSVPESITVTLTFDDGWGADGDGRSLEKKDPWVVDRNEMAVDQRNWCQSEPALSHGTPGKRNSVFAGTISALFMSHTAVTAGYLGRELIIEAEVKSNVPLNYVRLNYRKTGSTTFTVLDMTRLTGTWLWKARIPDSSVTLDGIDYYLTAQDSNGVTASSPADLVATPWYTITITDITPKMKVIIPDKGISLNEKFFTDIRLENVTDCYGATFELSFPPDILKVQDSDANRPGVQIKVGVFMGAGFNEVNDVDEKAGKIRFSVKGLSKPATGDGVLATIEFKNSSTVAGTRDVILSACLVEDKSHAIVTPATFNGKVILGGGSSDLVGAAGGTITGPDGTKLVVPAGAFNYAVRISMSKLTGRDSFPDISSLESSGSIQPVFVGMDIQPDTAEMLRTLDLVYVYTKDELDAVGIDSTMEKFLTLYRYDEEQLAWVKAGGQVSTGSNTVTSKLTRFGKFILVLDLSSPSLFYVRNLKASPNPFSPNGNGVKDETIIRYEMSGDAKVYLRIFNVRGEEVRRLVDGEDVIQGVDTRAWDGKDDFGDILATGIYIINVKAEDDFKRIGQESATVVISKNLFE</sequence>
<dbReference type="Gene3D" id="2.60.40.680">
    <property type="match status" value="1"/>
</dbReference>
<feature type="compositionally biased region" description="Polar residues" evidence="1">
    <location>
        <begin position="1074"/>
        <end position="1087"/>
    </location>
</feature>
<keyword evidence="2" id="KW-0732">Signal</keyword>
<feature type="chain" id="PRO_5014684022" description="LTD domain-containing protein" evidence="2">
    <location>
        <begin position="32"/>
        <end position="2083"/>
    </location>
</feature>
<dbReference type="InterPro" id="IPR058683">
    <property type="entry name" value="TP_1001-like_C"/>
</dbReference>
<dbReference type="CDD" id="cd08547">
    <property type="entry name" value="Type_II_cohesin"/>
    <property type="match status" value="1"/>
</dbReference>
<dbReference type="EMBL" id="PGXC01000005">
    <property type="protein sequence ID" value="PKK90448.1"/>
    <property type="molecule type" value="Genomic_DNA"/>
</dbReference>
<dbReference type="PROSITE" id="PS51841">
    <property type="entry name" value="LTD"/>
    <property type="match status" value="7"/>
</dbReference>
<dbReference type="InterPro" id="IPR036415">
    <property type="entry name" value="Lamin_tail_dom_sf"/>
</dbReference>
<organism evidence="4 5">
    <name type="scientific">Candidatus Wallbacteria bacterium HGW-Wallbacteria-1</name>
    <dbReference type="NCBI Taxonomy" id="2013854"/>
    <lineage>
        <taxon>Bacteria</taxon>
        <taxon>Candidatus Walliibacteriota</taxon>
    </lineage>
</organism>